<keyword evidence="2" id="KW-1133">Transmembrane helix</keyword>
<feature type="transmembrane region" description="Helical" evidence="2">
    <location>
        <begin position="79"/>
        <end position="96"/>
    </location>
</feature>
<dbReference type="Pfam" id="PF15158">
    <property type="entry name" value="TMEM249"/>
    <property type="match status" value="1"/>
</dbReference>
<protein>
    <submittedName>
        <fullName evidence="4">Transmembrane protein 249</fullName>
    </submittedName>
</protein>
<dbReference type="AlphaFoldDB" id="A0A3Q0FTG9"/>
<keyword evidence="3" id="KW-1185">Reference proteome</keyword>
<dbReference type="RefSeq" id="XP_025050567.1">
    <property type="nucleotide sequence ID" value="XM_025194782.1"/>
</dbReference>
<feature type="compositionally biased region" description="Basic and acidic residues" evidence="1">
    <location>
        <begin position="214"/>
        <end position="224"/>
    </location>
</feature>
<gene>
    <name evidence="4" type="primary">TMEM249</name>
</gene>
<dbReference type="GeneID" id="102376262"/>
<keyword evidence="2 4" id="KW-0812">Transmembrane</keyword>
<accession>A0A3Q0FTG9</accession>
<evidence type="ECO:0000256" key="2">
    <source>
        <dbReference type="SAM" id="Phobius"/>
    </source>
</evidence>
<keyword evidence="2" id="KW-0472">Membrane</keyword>
<dbReference type="STRING" id="38654.A0A3Q0FTG9"/>
<dbReference type="CTD" id="340393"/>
<evidence type="ECO:0000256" key="1">
    <source>
        <dbReference type="SAM" id="MobiDB-lite"/>
    </source>
</evidence>
<dbReference type="PANTHER" id="PTHR35442:SF1">
    <property type="entry name" value="CATION CHANNEL SPERM-ASSOCIATED AUXILIARY SUBUNIT TMEM249"/>
    <property type="match status" value="1"/>
</dbReference>
<evidence type="ECO:0000313" key="3">
    <source>
        <dbReference type="Proteomes" id="UP000189705"/>
    </source>
</evidence>
<reference evidence="4" key="1">
    <citation type="submission" date="2025-08" db="UniProtKB">
        <authorList>
            <consortium name="RefSeq"/>
        </authorList>
    </citation>
    <scope>IDENTIFICATION</scope>
</reference>
<dbReference type="KEGG" id="asn:102376262"/>
<proteinExistence type="predicted"/>
<organism evidence="3 4">
    <name type="scientific">Alligator sinensis</name>
    <name type="common">Chinese alligator</name>
    <dbReference type="NCBI Taxonomy" id="38654"/>
    <lineage>
        <taxon>Eukaryota</taxon>
        <taxon>Metazoa</taxon>
        <taxon>Chordata</taxon>
        <taxon>Craniata</taxon>
        <taxon>Vertebrata</taxon>
        <taxon>Euteleostomi</taxon>
        <taxon>Archelosauria</taxon>
        <taxon>Archosauria</taxon>
        <taxon>Crocodylia</taxon>
        <taxon>Alligatoridae</taxon>
        <taxon>Alligatorinae</taxon>
        <taxon>Alligator</taxon>
    </lineage>
</organism>
<name>A0A3Q0FTG9_ALLSI</name>
<evidence type="ECO:0000313" key="4">
    <source>
        <dbReference type="RefSeq" id="XP_025050567.1"/>
    </source>
</evidence>
<dbReference type="InParanoid" id="A0A3Q0FTG9"/>
<dbReference type="InterPro" id="IPR027861">
    <property type="entry name" value="TMEM249"/>
</dbReference>
<feature type="region of interest" description="Disordered" evidence="1">
    <location>
        <begin position="204"/>
        <end position="224"/>
    </location>
</feature>
<feature type="transmembrane region" description="Helical" evidence="2">
    <location>
        <begin position="48"/>
        <end position="67"/>
    </location>
</feature>
<dbReference type="PANTHER" id="PTHR35442">
    <property type="entry name" value="TRANSMEMBRANE PROTEIN 249"/>
    <property type="match status" value="1"/>
</dbReference>
<sequence length="224" mass="26299">MLRGPFILWGFNPFRSEQKLVQCLQDNVHFPFEVQQPKVFVVEYYRDTLWKGALLLLLSAVGCGLYFQTEKGDQDYAGFFAFGIMTGLWLVLCSASKRRLVINHRRGFYRLYIRERLWHQGPLHQIYLRLTAQQDAYGKSFYSLVVSGYRLEELVLARLSTDYEQMQALGRRLAHKLYLNYFDCQEASGRHVVRHWPPPLLHDDKAWPQDADETDRHEAEGLPV</sequence>
<dbReference type="Proteomes" id="UP000189705">
    <property type="component" value="Unplaced"/>
</dbReference>